<organism evidence="6">
    <name type="scientific">Sipyloidea sipylus</name>
    <name type="common">Madagascan stick insect</name>
    <name type="synonym">Necroscia sipylus</name>
    <dbReference type="NCBI Taxonomy" id="202427"/>
    <lineage>
        <taxon>Eukaryota</taxon>
        <taxon>Metazoa</taxon>
        <taxon>Ecdysozoa</taxon>
        <taxon>Arthropoda</taxon>
        <taxon>Hexapoda</taxon>
        <taxon>Insecta</taxon>
        <taxon>Pterygota</taxon>
        <taxon>Neoptera</taxon>
        <taxon>Polyneoptera</taxon>
        <taxon>Phasmatodea</taxon>
        <taxon>Verophasmatodea</taxon>
        <taxon>Anareolatae</taxon>
        <taxon>Lonchodidae</taxon>
        <taxon>Necrosciinae</taxon>
        <taxon>Sipyloidea</taxon>
    </lineage>
</organism>
<keyword evidence="2 4" id="KW-0378">Hydrolase</keyword>
<name>A0A191XT52_SIPSI</name>
<evidence type="ECO:0000256" key="4">
    <source>
        <dbReference type="RuleBase" id="RU361169"/>
    </source>
</evidence>
<dbReference type="InterPro" id="IPR011050">
    <property type="entry name" value="Pectin_lyase_fold/virulence"/>
</dbReference>
<reference evidence="6" key="1">
    <citation type="journal article" date="2016" name="Sci. Rep.">
        <title>Horizontal Gene Transfer of Pectinases from Bacteria Preceded the Diversification of Stick and Leaf Insects.</title>
        <authorList>
            <person name="Shelomi M."/>
            <person name="Danchin E.G."/>
            <person name="Heckel D."/>
            <person name="Wipfler B."/>
            <person name="Bradler S."/>
            <person name="Zhou X."/>
            <person name="Pauchet Y."/>
        </authorList>
    </citation>
    <scope>NUCLEOTIDE SEQUENCE</scope>
    <source>
        <strain evidence="6">SSI8-1</strain>
        <tissue evidence="6">Midgut</tissue>
    </source>
</reference>
<feature type="chain" id="PRO_5008249634" evidence="5">
    <location>
        <begin position="27"/>
        <end position="415"/>
    </location>
</feature>
<evidence type="ECO:0000256" key="3">
    <source>
        <dbReference type="ARBA" id="ARBA00023295"/>
    </source>
</evidence>
<dbReference type="Gene3D" id="2.160.20.10">
    <property type="entry name" value="Single-stranded right-handed beta-helix, Pectin lyase-like"/>
    <property type="match status" value="1"/>
</dbReference>
<dbReference type="SUPFAM" id="SSF51126">
    <property type="entry name" value="Pectin lyase-like"/>
    <property type="match status" value="1"/>
</dbReference>
<dbReference type="PANTHER" id="PTHR31339:SF9">
    <property type="entry name" value="PLASMIN AND FIBRONECTIN-BINDING PROTEIN A"/>
    <property type="match status" value="1"/>
</dbReference>
<comment type="similarity">
    <text evidence="1 4">Belongs to the glycosyl hydrolase 28 family.</text>
</comment>
<dbReference type="InterPro" id="IPR012334">
    <property type="entry name" value="Pectin_lyas_fold"/>
</dbReference>
<protein>
    <submittedName>
        <fullName evidence="6">Glycoside hydrolase family 28</fullName>
    </submittedName>
</protein>
<dbReference type="SMART" id="SM00710">
    <property type="entry name" value="PbH1"/>
    <property type="match status" value="4"/>
</dbReference>
<evidence type="ECO:0000313" key="6">
    <source>
        <dbReference type="EMBL" id="ANJ43659.1"/>
    </source>
</evidence>
<dbReference type="EMBL" id="KT921986">
    <property type="protein sequence ID" value="ANJ43659.1"/>
    <property type="molecule type" value="mRNA"/>
</dbReference>
<dbReference type="InterPro" id="IPR000743">
    <property type="entry name" value="Glyco_hydro_28"/>
</dbReference>
<dbReference type="AlphaFoldDB" id="A0A191XT52"/>
<feature type="signal peptide" evidence="5">
    <location>
        <begin position="1"/>
        <end position="26"/>
    </location>
</feature>
<accession>A0A191XT52</accession>
<dbReference type="Pfam" id="PF00295">
    <property type="entry name" value="Glyco_hydro_28"/>
    <property type="match status" value="1"/>
</dbReference>
<keyword evidence="5" id="KW-0732">Signal</keyword>
<dbReference type="InterPro" id="IPR006626">
    <property type="entry name" value="PbH1"/>
</dbReference>
<evidence type="ECO:0000256" key="1">
    <source>
        <dbReference type="ARBA" id="ARBA00008834"/>
    </source>
</evidence>
<dbReference type="GO" id="GO:0004650">
    <property type="term" value="F:polygalacturonase activity"/>
    <property type="evidence" value="ECO:0007669"/>
    <property type="project" value="InterPro"/>
</dbReference>
<sequence>MLMNMLRRLGFCAWFIIFGLINNVSARDLRNVTEPKTPETCLSVQASGGEDTEAIQIALDSCTEGKAVALSPGTFYSGPLLIPSGVSLLVSHGATLKALADPELYDLGANTCGTLNEYGVGCKAFITMVGAIGSGIYGRGTIDGQGNVTMAGRNISWWDLSKAAQRAGNFQNNPRLVQINNSLDITLYQVTLINSPFYTVASSETNGFTVWGVTILAPASARNTDGIDPIGSQNVTIAHCYISIGDDNVAIKALTAPSRHISVLNNHFDSGNGMCIGSEVNHGASDVTVSGITFNGSKNGVHIKSNTFRGGHVTRISYSNLCMYNVQKPIHMDMEYAHLRGNRTPEFHDISLSNVRVLTKGMFMLHGLSESDPVYVRLKDVHITKDSEWFTSNAVITGTYIDDVGDESCGYTGNN</sequence>
<dbReference type="InterPro" id="IPR051801">
    <property type="entry name" value="GH28_Enzymes"/>
</dbReference>
<proteinExistence type="evidence at transcript level"/>
<evidence type="ECO:0000256" key="5">
    <source>
        <dbReference type="SAM" id="SignalP"/>
    </source>
</evidence>
<dbReference type="PANTHER" id="PTHR31339">
    <property type="entry name" value="PECTIN LYASE-RELATED"/>
    <property type="match status" value="1"/>
</dbReference>
<dbReference type="GO" id="GO:0005975">
    <property type="term" value="P:carbohydrate metabolic process"/>
    <property type="evidence" value="ECO:0007669"/>
    <property type="project" value="InterPro"/>
</dbReference>
<keyword evidence="3 4" id="KW-0326">Glycosidase</keyword>
<evidence type="ECO:0000256" key="2">
    <source>
        <dbReference type="ARBA" id="ARBA00022801"/>
    </source>
</evidence>